<dbReference type="CDD" id="cd17335">
    <property type="entry name" value="MFS_MFSD6"/>
    <property type="match status" value="1"/>
</dbReference>
<dbReference type="InterPro" id="IPR036259">
    <property type="entry name" value="MFS_trans_sf"/>
</dbReference>
<dbReference type="PANTHER" id="PTHR16172">
    <property type="entry name" value="MAJOR FACILITATOR SUPERFAMILY DOMAIN-CONTAINING PROTEIN 6-LIKE"/>
    <property type="match status" value="1"/>
</dbReference>
<feature type="transmembrane region" description="Helical" evidence="7">
    <location>
        <begin position="141"/>
        <end position="159"/>
    </location>
</feature>
<dbReference type="InParanoid" id="A0A7R8UVU9"/>
<feature type="transmembrane region" description="Helical" evidence="7">
    <location>
        <begin position="510"/>
        <end position="527"/>
    </location>
</feature>
<feature type="transmembrane region" description="Helical" evidence="7">
    <location>
        <begin position="262"/>
        <end position="284"/>
    </location>
</feature>
<gene>
    <name evidence="9" type="ORF">HERILL_LOCUS10657</name>
</gene>
<dbReference type="OMA" id="ANQHNPF"/>
<evidence type="ECO:0000256" key="1">
    <source>
        <dbReference type="ARBA" id="ARBA00004141"/>
    </source>
</evidence>
<dbReference type="Gene3D" id="1.20.1250.20">
    <property type="entry name" value="MFS general substrate transporter like domains"/>
    <property type="match status" value="3"/>
</dbReference>
<keyword evidence="10" id="KW-1185">Reference proteome</keyword>
<proteinExistence type="inferred from homology"/>
<dbReference type="InterPro" id="IPR051717">
    <property type="entry name" value="MFS_MFSD6"/>
</dbReference>
<comment type="subcellular location">
    <subcellularLocation>
        <location evidence="1">Membrane</location>
        <topology evidence="1">Multi-pass membrane protein</topology>
    </subcellularLocation>
</comment>
<evidence type="ECO:0000256" key="6">
    <source>
        <dbReference type="SAM" id="MobiDB-lite"/>
    </source>
</evidence>
<feature type="transmembrane region" description="Helical" evidence="7">
    <location>
        <begin position="480"/>
        <end position="498"/>
    </location>
</feature>
<feature type="region of interest" description="Disordered" evidence="6">
    <location>
        <begin position="638"/>
        <end position="698"/>
    </location>
</feature>
<dbReference type="SUPFAM" id="SSF103473">
    <property type="entry name" value="MFS general substrate transporter"/>
    <property type="match status" value="1"/>
</dbReference>
<evidence type="ECO:0000256" key="2">
    <source>
        <dbReference type="ARBA" id="ARBA00005241"/>
    </source>
</evidence>
<evidence type="ECO:0000256" key="3">
    <source>
        <dbReference type="ARBA" id="ARBA00022692"/>
    </source>
</evidence>
<reference evidence="9 10" key="1">
    <citation type="submission" date="2020-11" db="EMBL/GenBank/DDBJ databases">
        <authorList>
            <person name="Wallbank WR R."/>
            <person name="Pardo Diaz C."/>
            <person name="Kozak K."/>
            <person name="Martin S."/>
            <person name="Jiggins C."/>
            <person name="Moest M."/>
            <person name="Warren A I."/>
            <person name="Generalovic N T."/>
            <person name="Byers J.R.P. K."/>
            <person name="Montejo-Kovacevich G."/>
            <person name="Yen C E."/>
        </authorList>
    </citation>
    <scope>NUCLEOTIDE SEQUENCE [LARGE SCALE GENOMIC DNA]</scope>
</reference>
<dbReference type="GO" id="GO:0016020">
    <property type="term" value="C:membrane"/>
    <property type="evidence" value="ECO:0007669"/>
    <property type="project" value="UniProtKB-SubCell"/>
</dbReference>
<dbReference type="AlphaFoldDB" id="A0A7R8UVU9"/>
<dbReference type="Pfam" id="PF12832">
    <property type="entry name" value="MFS_1_like"/>
    <property type="match status" value="1"/>
</dbReference>
<feature type="domain" description="Major facilitator superfamily associated" evidence="8">
    <location>
        <begin position="78"/>
        <end position="602"/>
    </location>
</feature>
<feature type="compositionally biased region" description="Polar residues" evidence="6">
    <location>
        <begin position="661"/>
        <end position="684"/>
    </location>
</feature>
<organism evidence="9 10">
    <name type="scientific">Hermetia illucens</name>
    <name type="common">Black soldier fly</name>
    <dbReference type="NCBI Taxonomy" id="343691"/>
    <lineage>
        <taxon>Eukaryota</taxon>
        <taxon>Metazoa</taxon>
        <taxon>Ecdysozoa</taxon>
        <taxon>Arthropoda</taxon>
        <taxon>Hexapoda</taxon>
        <taxon>Insecta</taxon>
        <taxon>Pterygota</taxon>
        <taxon>Neoptera</taxon>
        <taxon>Endopterygota</taxon>
        <taxon>Diptera</taxon>
        <taxon>Brachycera</taxon>
        <taxon>Stratiomyomorpha</taxon>
        <taxon>Stratiomyidae</taxon>
        <taxon>Hermetiinae</taxon>
        <taxon>Hermetia</taxon>
    </lineage>
</organism>
<dbReference type="InterPro" id="IPR024989">
    <property type="entry name" value="MFS_assoc_dom"/>
</dbReference>
<evidence type="ECO:0000259" key="8">
    <source>
        <dbReference type="Pfam" id="PF12832"/>
    </source>
</evidence>
<keyword evidence="4 7" id="KW-1133">Transmembrane helix</keyword>
<dbReference type="Proteomes" id="UP000594454">
    <property type="component" value="Chromosome 4"/>
</dbReference>
<dbReference type="FunCoup" id="A0A7R8UVU9">
    <property type="interactions" value="211"/>
</dbReference>
<feature type="transmembrane region" description="Helical" evidence="7">
    <location>
        <begin position="304"/>
        <end position="321"/>
    </location>
</feature>
<dbReference type="EMBL" id="LR899012">
    <property type="protein sequence ID" value="CAD7087988.1"/>
    <property type="molecule type" value="Genomic_DNA"/>
</dbReference>
<feature type="transmembrane region" description="Helical" evidence="7">
    <location>
        <begin position="603"/>
        <end position="621"/>
    </location>
</feature>
<evidence type="ECO:0000256" key="4">
    <source>
        <dbReference type="ARBA" id="ARBA00022989"/>
    </source>
</evidence>
<evidence type="ECO:0000313" key="9">
    <source>
        <dbReference type="EMBL" id="CAD7087988.1"/>
    </source>
</evidence>
<accession>A0A7R8UVU9</accession>
<evidence type="ECO:0000313" key="10">
    <source>
        <dbReference type="Proteomes" id="UP000594454"/>
    </source>
</evidence>
<keyword evidence="3 7" id="KW-0812">Transmembrane</keyword>
<sequence>MEHFSNNDSGGGYNEYMADQMGPPGGMPAARPRVIPDAEGEVDPNMYPQPKEATHKIRGKSDIIEMFCGTVDQELLPVKSFYFCFYSAFGSLFPLMGVYFKQMGMNPGQCGLLIGTRPFVEFLSAPFWGSYADRWKNGKKLLLASLASWVIFTLPLGFIRPEATMCIERQNSTYLLKYPSFPKVLKRSVEHVNHLDHINITHDPDYLAHHSRPVRSARPLVEPGQSPINVDYASNYNKSAHNDWVSPLFSSIVYRTPDIQKAFFLLLMLVIIGEFFSAPAITLADSAVITLLGEDADKYGHQRMFGSLGWGLAMFFVGIALDHSTSFPDHPCGPEKQEKNYTICFATFSVLMTAAFITATQITFRYDVEEVEAEPEKVTIAPSVEDEMQNQLAAQLNLPSLAVGPGQTSAPPPQPIGSQTKVFAQTTREMPEWVTVLKHFKDLKCASFLFVAWFMGFGIGLIFTFLFWHLQDYGGSPTLFGVASVINHISEIFAYFFSFRLITQIGHVKVLCLGLVGNVLRFLYISYLRNPWWVLPFEFMQGITHAAVWAACCSYIAHNTPQQLRSSAQGVLQGIHHGLGRGCGAVIGGMFVTYYGTTATFRGYGVVCLLVLAGFIFINFYRKEHGFVSDLPVTEDPHQVAEETSHLAPHGVPSNPIPRALSSTRLNDMNPNGESYGTYQTTGGNLDIPGANRNPFAH</sequence>
<feature type="transmembrane region" description="Helical" evidence="7">
    <location>
        <begin position="448"/>
        <end position="468"/>
    </location>
</feature>
<name>A0A7R8UVU9_HERIL</name>
<feature type="transmembrane region" description="Helical" evidence="7">
    <location>
        <begin position="80"/>
        <end position="100"/>
    </location>
</feature>
<dbReference type="PANTHER" id="PTHR16172:SF2">
    <property type="entry name" value="MAJOR FACILITATOR SUPERFAMILY DOMAIN-CONTAINING PROTEIN 6"/>
    <property type="match status" value="1"/>
</dbReference>
<dbReference type="OrthoDB" id="5989317at2759"/>
<evidence type="ECO:0000256" key="5">
    <source>
        <dbReference type="ARBA" id="ARBA00023136"/>
    </source>
</evidence>
<protein>
    <recommendedName>
        <fullName evidence="8">Major facilitator superfamily associated domain-containing protein</fullName>
    </recommendedName>
</protein>
<keyword evidence="5 7" id="KW-0472">Membrane</keyword>
<comment type="similarity">
    <text evidence="2">Belongs to the major facilitator superfamily. MFSD6 family.</text>
</comment>
<evidence type="ECO:0000256" key="7">
    <source>
        <dbReference type="SAM" id="Phobius"/>
    </source>
</evidence>